<dbReference type="EMBL" id="JAUTDP010000004">
    <property type="protein sequence ID" value="KAK3400001.1"/>
    <property type="molecule type" value="Genomic_DNA"/>
</dbReference>
<dbReference type="InterPro" id="IPR057454">
    <property type="entry name" value="Bud3_C"/>
</dbReference>
<dbReference type="InterPro" id="IPR000219">
    <property type="entry name" value="DH_dom"/>
</dbReference>
<keyword evidence="5" id="KW-1185">Reference proteome</keyword>
<feature type="region of interest" description="Disordered" evidence="2">
    <location>
        <begin position="812"/>
        <end position="844"/>
    </location>
</feature>
<dbReference type="PROSITE" id="PS50010">
    <property type="entry name" value="DH_2"/>
    <property type="match status" value="1"/>
</dbReference>
<feature type="compositionally biased region" description="Basic and acidic residues" evidence="2">
    <location>
        <begin position="1112"/>
        <end position="1122"/>
    </location>
</feature>
<comment type="caution">
    <text evidence="4">The sequence shown here is derived from an EMBL/GenBank/DDBJ whole genome shotgun (WGS) entry which is preliminary data.</text>
</comment>
<name>A0AAE0PHI3_SORBR</name>
<evidence type="ECO:0000256" key="2">
    <source>
        <dbReference type="SAM" id="MobiDB-lite"/>
    </source>
</evidence>
<sequence length="1615" mass="179365">MVRVTEELAISPEHVTLYYTTDPLLGHLPILIFHGPSTTANYTLNSSRIQVHVYSPAGFMSFHRITISPNSPFYDVVDYLPREFQGDEVCRGLAFGLYKYFSELPDAVKAYLKHLYPTRGPRAPDTAATLFSQQHAADLAKSAVPAENTADVIQTLEVALQTQHLSNVDIDFVLPPGSIIPLDDEELEEVPEDEDDILDPTLRQYGGYTPLVKLFGEPVFLPTSKLRRAPSRPASLRNRTKSFSRNQKAQLRMKLAELTDTEERYVLKVNELVNHVADEFRQGAKARATGSISPSEEDLDKLFPPSADEILQLNTAFMHELRRIMDDTEEDAYKDMETPFPIHRGEGSVKVKDPSGALAIARLFMEWFPKFTDCYQDYIRASREFPRLLNLFLEQQSSFRQRVAQKGEQAVRSLLIEPVQRLPRYSLMIDEIVNCLPITHPALQLMLRARDIITNICSLDEGAGDKPHIISRLRAMVECWPPDLEPQGRLAVAADFIELSPPFDDLRESDLQENAGIFLVFSDILVILKKKTDSGLTGRDLLREIDKPSPAGLLASMTNVAGGPGMWEFALTGWHNLGDIRFTESADGRLIWMASTAEMKGSHSGEYFGGKAVTSRCFLLQETYEGRASKWNEEIIKARIEGRFSEQEREDPTWTLRSVRMEENNFRLHAAVFQEAADQLIEGRREPAPIRVVLDMDLGTKGAPIGHYGVEVVVELRTADLRRISMNTLGLNGKKFSDEVALDDFLPTLSRRIIQLLSTQTSVANLRLAPALVNYYTKILRGLHMGSKDMEKGHRRSQSASPVKLLSNFLGGSTPSVTLTESTPNGSLRGHQRNPNGSAPALLPSQMARTNSRPDLMLLAASIKEAHSIKLGTTEDMRPENPLFRLEQTFTGFIANLQARKGYYHGRTLLTRSMADELLVNDLYNRLIEFPFDLEASAEVGTDIVFAAFEKFVRIAWRDQIGPIITMHALDALQVRASKRVVGDFGDFVRFIFRDLAPQNRRAFTALIKLLADLLDGCSNDGDRGALTLAFAELLVDDGTGSNYINLLDRLVEDCDRIFEDHSFGATLQLKTSHDDITASNRSQKSITGSMTSNSSSLRRKFGFDNLLRQNSKTESDRDRPSVWRSLSKHTRSPGESSSLSKASRSKSIDISVFFNPPTPNRSRRPGSRDRPPIAGAFDDITHRPSSSKRLETIGEPENEEASPGSKRLKKKRRSSLSDLKSILSSTTLVDSVTSPPPVDDKEDPLVTDAETAAAIPAPIQINKKQASQKFNTAPRLPAPTKIPISPNSPTKIPISPGSGSNISPGTELTPPLYASRQKESPSISPLVPTPCTPPEKEPFSSSLPVRSRPKALSVSQIPTLKPSRLPTVERPSSNSNSTSNGAANNGGTLTRSPSRPALPYNNGGLKTPTSTSGRLGLRSPQKIRERLQTDLKAVEEVDATLQSELSRISEDMTRINATLPRSASTEIRRLSSAVRALEERVPQAMLDLQERQAEINREMEATLRVSEAKVKAIDQLYKEATAENELLYEKFNSELGKMLKALKGKGREDKEELLAKLKEQSEETARVKKENARLKREMASLRALVKAGANSSSIVTPTERVVERLEGLNGVDGS</sequence>
<feature type="compositionally biased region" description="Polar residues" evidence="2">
    <location>
        <begin position="812"/>
        <end position="826"/>
    </location>
</feature>
<organism evidence="4 5">
    <name type="scientific">Sordaria brevicollis</name>
    <dbReference type="NCBI Taxonomy" id="83679"/>
    <lineage>
        <taxon>Eukaryota</taxon>
        <taxon>Fungi</taxon>
        <taxon>Dikarya</taxon>
        <taxon>Ascomycota</taxon>
        <taxon>Pezizomycotina</taxon>
        <taxon>Sordariomycetes</taxon>
        <taxon>Sordariomycetidae</taxon>
        <taxon>Sordariales</taxon>
        <taxon>Sordariaceae</taxon>
        <taxon>Sordaria</taxon>
    </lineage>
</organism>
<dbReference type="Pfam" id="PF00621">
    <property type="entry name" value="RhoGEF"/>
    <property type="match status" value="1"/>
</dbReference>
<dbReference type="Pfam" id="PF25351">
    <property type="entry name" value="PH_BUD3_C"/>
    <property type="match status" value="1"/>
</dbReference>
<dbReference type="InterPro" id="IPR051092">
    <property type="entry name" value="FYVE_RhoGEF_PH"/>
</dbReference>
<reference evidence="4" key="2">
    <citation type="submission" date="2023-07" db="EMBL/GenBank/DDBJ databases">
        <authorList>
            <consortium name="Lawrence Berkeley National Laboratory"/>
            <person name="Haridas S."/>
            <person name="Hensen N."/>
            <person name="Bonometti L."/>
            <person name="Westerberg I."/>
            <person name="Brannstrom I.O."/>
            <person name="Guillou S."/>
            <person name="Cros-Aarteil S."/>
            <person name="Calhoun S."/>
            <person name="Kuo A."/>
            <person name="Mondo S."/>
            <person name="Pangilinan J."/>
            <person name="Riley R."/>
            <person name="LaButti K."/>
            <person name="Andreopoulos B."/>
            <person name="Lipzen A."/>
            <person name="Chen C."/>
            <person name="Yanf M."/>
            <person name="Daum C."/>
            <person name="Ng V."/>
            <person name="Clum A."/>
            <person name="Steindorff A."/>
            <person name="Ohm R."/>
            <person name="Martin F."/>
            <person name="Silar P."/>
            <person name="Natvig D."/>
            <person name="Lalanne C."/>
            <person name="Gautier V."/>
            <person name="Ament-velasquez S.L."/>
            <person name="Kruys A."/>
            <person name="Hutchinson M.I."/>
            <person name="Powell A.J."/>
            <person name="Barry K."/>
            <person name="Miller A.N."/>
            <person name="Grigoriev I.V."/>
            <person name="Debuchy R."/>
            <person name="Gladieux P."/>
            <person name="Thoren M.H."/>
            <person name="Johannesson H."/>
        </authorList>
    </citation>
    <scope>NUCLEOTIDE SEQUENCE</scope>
    <source>
        <strain evidence="4">FGSC 1904</strain>
    </source>
</reference>
<dbReference type="InterPro" id="IPR035899">
    <property type="entry name" value="DBL_dom_sf"/>
</dbReference>
<evidence type="ECO:0000313" key="5">
    <source>
        <dbReference type="Proteomes" id="UP001281003"/>
    </source>
</evidence>
<feature type="domain" description="DH" evidence="3">
    <location>
        <begin position="250"/>
        <end position="456"/>
    </location>
</feature>
<dbReference type="PANTHER" id="PTHR12673">
    <property type="entry name" value="FACIOGENITAL DYSPLASIA PROTEIN"/>
    <property type="match status" value="1"/>
</dbReference>
<accession>A0AAE0PHI3</accession>
<proteinExistence type="predicted"/>
<keyword evidence="1" id="KW-0175">Coiled coil</keyword>
<dbReference type="SUPFAM" id="SSF48065">
    <property type="entry name" value="DBL homology domain (DH-domain)"/>
    <property type="match status" value="1"/>
</dbReference>
<dbReference type="Gene3D" id="1.20.900.10">
    <property type="entry name" value="Dbl homology (DH) domain"/>
    <property type="match status" value="1"/>
</dbReference>
<evidence type="ECO:0000259" key="3">
    <source>
        <dbReference type="PROSITE" id="PS50010"/>
    </source>
</evidence>
<reference evidence="4" key="1">
    <citation type="journal article" date="2023" name="Mol. Phylogenet. Evol.">
        <title>Genome-scale phylogeny and comparative genomics of the fungal order Sordariales.</title>
        <authorList>
            <person name="Hensen N."/>
            <person name="Bonometti L."/>
            <person name="Westerberg I."/>
            <person name="Brannstrom I.O."/>
            <person name="Guillou S."/>
            <person name="Cros-Aarteil S."/>
            <person name="Calhoun S."/>
            <person name="Haridas S."/>
            <person name="Kuo A."/>
            <person name="Mondo S."/>
            <person name="Pangilinan J."/>
            <person name="Riley R."/>
            <person name="LaButti K."/>
            <person name="Andreopoulos B."/>
            <person name="Lipzen A."/>
            <person name="Chen C."/>
            <person name="Yan M."/>
            <person name="Daum C."/>
            <person name="Ng V."/>
            <person name="Clum A."/>
            <person name="Steindorff A."/>
            <person name="Ohm R.A."/>
            <person name="Martin F."/>
            <person name="Silar P."/>
            <person name="Natvig D.O."/>
            <person name="Lalanne C."/>
            <person name="Gautier V."/>
            <person name="Ament-Velasquez S.L."/>
            <person name="Kruys A."/>
            <person name="Hutchinson M.I."/>
            <person name="Powell A.J."/>
            <person name="Barry K."/>
            <person name="Miller A.N."/>
            <person name="Grigoriev I.V."/>
            <person name="Debuchy R."/>
            <person name="Gladieux P."/>
            <person name="Hiltunen Thoren M."/>
            <person name="Johannesson H."/>
        </authorList>
    </citation>
    <scope>NUCLEOTIDE SEQUENCE</scope>
    <source>
        <strain evidence="4">FGSC 1904</strain>
    </source>
</reference>
<dbReference type="Proteomes" id="UP001281003">
    <property type="component" value="Unassembled WGS sequence"/>
</dbReference>
<protein>
    <recommendedName>
        <fullName evidence="3">DH domain-containing protein</fullName>
    </recommendedName>
</protein>
<feature type="compositionally biased region" description="Low complexity" evidence="2">
    <location>
        <begin position="1373"/>
        <end position="1389"/>
    </location>
</feature>
<feature type="compositionally biased region" description="Low complexity" evidence="2">
    <location>
        <begin position="1293"/>
        <end position="1306"/>
    </location>
</feature>
<evidence type="ECO:0000256" key="1">
    <source>
        <dbReference type="SAM" id="Coils"/>
    </source>
</evidence>
<feature type="region of interest" description="Disordered" evidence="2">
    <location>
        <begin position="1109"/>
        <end position="1218"/>
    </location>
</feature>
<feature type="coiled-coil region" evidence="1">
    <location>
        <begin position="1548"/>
        <end position="1585"/>
    </location>
</feature>
<evidence type="ECO:0000313" key="4">
    <source>
        <dbReference type="EMBL" id="KAK3400001.1"/>
    </source>
</evidence>
<dbReference type="GO" id="GO:0005737">
    <property type="term" value="C:cytoplasm"/>
    <property type="evidence" value="ECO:0007669"/>
    <property type="project" value="TreeGrafter"/>
</dbReference>
<dbReference type="GO" id="GO:0005085">
    <property type="term" value="F:guanyl-nucleotide exchange factor activity"/>
    <property type="evidence" value="ECO:0007669"/>
    <property type="project" value="InterPro"/>
</dbReference>
<gene>
    <name evidence="4" type="ORF">B0T20DRAFT_407564</name>
</gene>
<dbReference type="PANTHER" id="PTHR12673:SF261">
    <property type="entry name" value="BUD3"/>
    <property type="match status" value="1"/>
</dbReference>
<dbReference type="SMART" id="SM00325">
    <property type="entry name" value="RhoGEF"/>
    <property type="match status" value="1"/>
</dbReference>
<feature type="region of interest" description="Disordered" evidence="2">
    <location>
        <begin position="1274"/>
        <end position="1421"/>
    </location>
</feature>